<evidence type="ECO:0000256" key="1">
    <source>
        <dbReference type="SAM" id="MobiDB-lite"/>
    </source>
</evidence>
<dbReference type="Proteomes" id="UP000001631">
    <property type="component" value="Unassembled WGS sequence"/>
</dbReference>
<dbReference type="AlphaFoldDB" id="C0NRB2"/>
<reference evidence="2" key="1">
    <citation type="submission" date="2009-02" db="EMBL/GenBank/DDBJ databases">
        <title>The Genome Sequence of Ajellomyces capsulatus strain G186AR.</title>
        <authorList>
            <consortium name="The Broad Institute Genome Sequencing Platform"/>
            <person name="Champion M."/>
            <person name="Cuomo C."/>
            <person name="Ma L.-J."/>
            <person name="Henn M.R."/>
            <person name="Sil A."/>
            <person name="Goldman B."/>
            <person name="Young S.K."/>
            <person name="Kodira C.D."/>
            <person name="Zeng Q."/>
            <person name="Koehrsen M."/>
            <person name="Alvarado L."/>
            <person name="Berlin A."/>
            <person name="Borenstein D."/>
            <person name="Chen Z."/>
            <person name="Engels R."/>
            <person name="Freedman E."/>
            <person name="Gellesch M."/>
            <person name="Goldberg J."/>
            <person name="Griggs A."/>
            <person name="Gujja S."/>
            <person name="Heiman D."/>
            <person name="Hepburn T."/>
            <person name="Howarth C."/>
            <person name="Jen D."/>
            <person name="Larson L."/>
            <person name="Lewis B."/>
            <person name="Mehta T."/>
            <person name="Park D."/>
            <person name="Pearson M."/>
            <person name="Roberts A."/>
            <person name="Saif S."/>
            <person name="Shea T."/>
            <person name="Shenoy N."/>
            <person name="Sisk P."/>
            <person name="Stolte C."/>
            <person name="Sykes S."/>
            <person name="Walk T."/>
            <person name="White J."/>
            <person name="Yandava C."/>
            <person name="Klein B."/>
            <person name="McEwen J.G."/>
            <person name="Puccia R."/>
            <person name="Goldman G.H."/>
            <person name="Felipe M.S."/>
            <person name="Nino-Vega G."/>
            <person name="San-Blas G."/>
            <person name="Taylor J."/>
            <person name="Mendoza L."/>
            <person name="Galagan J."/>
            <person name="Nusbaum C."/>
            <person name="Birren B."/>
        </authorList>
    </citation>
    <scope>NUCLEOTIDE SEQUENCE</scope>
    <source>
        <strain evidence="2">G186AR</strain>
    </source>
</reference>
<evidence type="ECO:0000313" key="2">
    <source>
        <dbReference type="EMBL" id="EEH06226.1"/>
    </source>
</evidence>
<protein>
    <submittedName>
        <fullName evidence="2">Uncharacterized protein</fullName>
    </submittedName>
</protein>
<sequence>MQIKTSRVALRSGEARERLGRRAFDAPQAPLDRRQSMVVAKSSSMTIWRSRRQKFIVSAQPDRSKPGDTRVEMADHSRPEVAS</sequence>
<accession>C0NRB2</accession>
<proteinExistence type="predicted"/>
<dbReference type="GeneID" id="69038558"/>
<dbReference type="HOGENOM" id="CLU_2542035_0_0_1"/>
<dbReference type="InParanoid" id="C0NRB2"/>
<name>C0NRB2_AJECG</name>
<feature type="region of interest" description="Disordered" evidence="1">
    <location>
        <begin position="57"/>
        <end position="83"/>
    </location>
</feature>
<dbReference type="RefSeq" id="XP_045286707.1">
    <property type="nucleotide sequence ID" value="XM_045432591.1"/>
</dbReference>
<evidence type="ECO:0000313" key="3">
    <source>
        <dbReference type="Proteomes" id="UP000001631"/>
    </source>
</evidence>
<keyword evidence="3" id="KW-1185">Reference proteome</keyword>
<dbReference type="EMBL" id="GG663369">
    <property type="protein sequence ID" value="EEH06226.1"/>
    <property type="molecule type" value="Genomic_DNA"/>
</dbReference>
<gene>
    <name evidence="2" type="ORF">HCBG_05542</name>
</gene>
<organism evidence="2 3">
    <name type="scientific">Ajellomyces capsulatus (strain G186AR / H82 / ATCC MYA-2454 / RMSCC 2432)</name>
    <name type="common">Darling's disease fungus</name>
    <name type="synonym">Histoplasma capsulatum</name>
    <dbReference type="NCBI Taxonomy" id="447093"/>
    <lineage>
        <taxon>Eukaryota</taxon>
        <taxon>Fungi</taxon>
        <taxon>Dikarya</taxon>
        <taxon>Ascomycota</taxon>
        <taxon>Pezizomycotina</taxon>
        <taxon>Eurotiomycetes</taxon>
        <taxon>Eurotiomycetidae</taxon>
        <taxon>Onygenales</taxon>
        <taxon>Ajellomycetaceae</taxon>
        <taxon>Histoplasma</taxon>
    </lineage>
</organism>
<feature type="compositionally biased region" description="Basic and acidic residues" evidence="1">
    <location>
        <begin position="62"/>
        <end position="83"/>
    </location>
</feature>